<accession>A0ABU1Z431</accession>
<gene>
    <name evidence="1" type="ORF">J2X16_000529</name>
</gene>
<dbReference type="Proteomes" id="UP001180536">
    <property type="component" value="Unassembled WGS sequence"/>
</dbReference>
<sequence length="207" mass="22514">MSAAPAYRDAAVLVESLVLRGGRVERGGRTQPLALPVGVRLVPVVHVESAADAPDDFTPAQRAAVLAAVRRHGQRAAGLLQLDFEAPPRQREAYRALVAAARAALPAGVRLSVTALAHWCTQGDWLDRLSVDEVVPMLYRLGPHAQDWRQRFERGDASLARRCRGPALGFATNDAPSPVLLARAARPYWFDETAWSNPSRPPSHLIP</sequence>
<keyword evidence="2" id="KW-1185">Reference proteome</keyword>
<reference evidence="1 2" key="1">
    <citation type="submission" date="2023-07" db="EMBL/GenBank/DDBJ databases">
        <title>Sorghum-associated microbial communities from plants grown in Nebraska, USA.</title>
        <authorList>
            <person name="Schachtman D."/>
        </authorList>
    </citation>
    <scope>NUCLEOTIDE SEQUENCE [LARGE SCALE GENOMIC DNA]</scope>
    <source>
        <strain evidence="1 2">BE310</strain>
    </source>
</reference>
<evidence type="ECO:0000313" key="1">
    <source>
        <dbReference type="EMBL" id="MDR7295208.1"/>
    </source>
</evidence>
<organism evidence="1 2">
    <name type="scientific">Pelomonas aquatica</name>
    <dbReference type="NCBI Taxonomy" id="431058"/>
    <lineage>
        <taxon>Bacteria</taxon>
        <taxon>Pseudomonadati</taxon>
        <taxon>Pseudomonadota</taxon>
        <taxon>Betaproteobacteria</taxon>
        <taxon>Burkholderiales</taxon>
        <taxon>Sphaerotilaceae</taxon>
        <taxon>Roseateles</taxon>
    </lineage>
</organism>
<dbReference type="EMBL" id="JAVDXQ010000001">
    <property type="protein sequence ID" value="MDR7295208.1"/>
    <property type="molecule type" value="Genomic_DNA"/>
</dbReference>
<dbReference type="RefSeq" id="WP_310341336.1">
    <property type="nucleotide sequence ID" value="NZ_JAVDXQ010000001.1"/>
</dbReference>
<proteinExistence type="predicted"/>
<evidence type="ECO:0000313" key="2">
    <source>
        <dbReference type="Proteomes" id="UP001180536"/>
    </source>
</evidence>
<name>A0ABU1Z431_9BURK</name>
<protein>
    <submittedName>
        <fullName evidence="1">Uncharacterized protein (DUF736 family)</fullName>
    </submittedName>
</protein>
<comment type="caution">
    <text evidence="1">The sequence shown here is derived from an EMBL/GenBank/DDBJ whole genome shotgun (WGS) entry which is preliminary data.</text>
</comment>